<evidence type="ECO:0000313" key="3">
    <source>
        <dbReference type="Proteomes" id="UP001633002"/>
    </source>
</evidence>
<dbReference type="AlphaFoldDB" id="A0ABD3H9X9"/>
<organism evidence="2 3">
    <name type="scientific">Riccia sorocarpa</name>
    <dbReference type="NCBI Taxonomy" id="122646"/>
    <lineage>
        <taxon>Eukaryota</taxon>
        <taxon>Viridiplantae</taxon>
        <taxon>Streptophyta</taxon>
        <taxon>Embryophyta</taxon>
        <taxon>Marchantiophyta</taxon>
        <taxon>Marchantiopsida</taxon>
        <taxon>Marchantiidae</taxon>
        <taxon>Marchantiales</taxon>
        <taxon>Ricciaceae</taxon>
        <taxon>Riccia</taxon>
    </lineage>
</organism>
<proteinExistence type="predicted"/>
<name>A0ABD3H9X9_9MARC</name>
<evidence type="ECO:0000313" key="2">
    <source>
        <dbReference type="EMBL" id="KAL3687382.1"/>
    </source>
</evidence>
<gene>
    <name evidence="2" type="ORF">R1sor_013691</name>
</gene>
<sequence>MLGFEEWPPKDESRKNGQGHRRSSSLSKLPTLFRRKHNSGKENGYSVLAFSFSVFDGRKSRFADGSADRRPFDCLSFKTLTSGRDNLLESSQNRRLDIDARSDYFSTSGRTILEEDPKDRENGDEEVVEVETTSNKQESRLSRFFTKKPSRLSAVAPSPSAEDIQVKSVSQTSHILKMCLSNGFGFGQALFRGQSLNLGGNQLLQLVL</sequence>
<reference evidence="2 3" key="1">
    <citation type="submission" date="2024-09" db="EMBL/GenBank/DDBJ databases">
        <title>Chromosome-scale assembly of Riccia sorocarpa.</title>
        <authorList>
            <person name="Paukszto L."/>
        </authorList>
    </citation>
    <scope>NUCLEOTIDE SEQUENCE [LARGE SCALE GENOMIC DNA]</scope>
    <source>
        <strain evidence="2">LP-2024</strain>
        <tissue evidence="2">Aerial parts of the thallus</tissue>
    </source>
</reference>
<evidence type="ECO:0000256" key="1">
    <source>
        <dbReference type="SAM" id="MobiDB-lite"/>
    </source>
</evidence>
<comment type="caution">
    <text evidence="2">The sequence shown here is derived from an EMBL/GenBank/DDBJ whole genome shotgun (WGS) entry which is preliminary data.</text>
</comment>
<feature type="region of interest" description="Disordered" evidence="1">
    <location>
        <begin position="1"/>
        <end position="39"/>
    </location>
</feature>
<accession>A0ABD3H9X9</accession>
<protein>
    <submittedName>
        <fullName evidence="2">Uncharacterized protein</fullName>
    </submittedName>
</protein>
<dbReference type="Proteomes" id="UP001633002">
    <property type="component" value="Unassembled WGS sequence"/>
</dbReference>
<dbReference type="EMBL" id="JBJQOH010000004">
    <property type="protein sequence ID" value="KAL3687382.1"/>
    <property type="molecule type" value="Genomic_DNA"/>
</dbReference>
<keyword evidence="3" id="KW-1185">Reference proteome</keyword>